<dbReference type="SUPFAM" id="SSF54637">
    <property type="entry name" value="Thioesterase/thiol ester dehydrase-isomerase"/>
    <property type="match status" value="1"/>
</dbReference>
<evidence type="ECO:0000313" key="3">
    <source>
        <dbReference type="EMBL" id="KAJ8992428.1"/>
    </source>
</evidence>
<gene>
    <name evidence="3" type="ORF">HRR80_003531</name>
</gene>
<dbReference type="Proteomes" id="UP001161757">
    <property type="component" value="Unassembled WGS sequence"/>
</dbReference>
<dbReference type="AlphaFoldDB" id="A0AAN6IW74"/>
<evidence type="ECO:0000256" key="2">
    <source>
        <dbReference type="SAM" id="Phobius"/>
    </source>
</evidence>
<dbReference type="InterPro" id="IPR029069">
    <property type="entry name" value="HotDog_dom_sf"/>
</dbReference>
<comment type="caution">
    <text evidence="3">The sequence shown here is derived from an EMBL/GenBank/DDBJ whole genome shotgun (WGS) entry which is preliminary data.</text>
</comment>
<protein>
    <submittedName>
        <fullName evidence="3">Uncharacterized protein</fullName>
    </submittedName>
</protein>
<name>A0AAN6IW74_EXODE</name>
<evidence type="ECO:0000256" key="1">
    <source>
        <dbReference type="SAM" id="Coils"/>
    </source>
</evidence>
<dbReference type="InterPro" id="IPR052061">
    <property type="entry name" value="PTE-AB_protein"/>
</dbReference>
<organism evidence="3 4">
    <name type="scientific">Exophiala dermatitidis</name>
    <name type="common">Black yeast-like fungus</name>
    <name type="synonym">Wangiella dermatitidis</name>
    <dbReference type="NCBI Taxonomy" id="5970"/>
    <lineage>
        <taxon>Eukaryota</taxon>
        <taxon>Fungi</taxon>
        <taxon>Dikarya</taxon>
        <taxon>Ascomycota</taxon>
        <taxon>Pezizomycotina</taxon>
        <taxon>Eurotiomycetes</taxon>
        <taxon>Chaetothyriomycetidae</taxon>
        <taxon>Chaetothyriales</taxon>
        <taxon>Herpotrichiellaceae</taxon>
        <taxon>Exophiala</taxon>
    </lineage>
</organism>
<keyword evidence="2" id="KW-0812">Transmembrane</keyword>
<evidence type="ECO:0000313" key="4">
    <source>
        <dbReference type="Proteomes" id="UP001161757"/>
    </source>
</evidence>
<dbReference type="PANTHER" id="PTHR47260:SF1">
    <property type="entry name" value="UPF0644 PROTEIN PB2B4.06"/>
    <property type="match status" value="1"/>
</dbReference>
<dbReference type="EMBL" id="JAJGCB010000005">
    <property type="protein sequence ID" value="KAJ8992428.1"/>
    <property type="molecule type" value="Genomic_DNA"/>
</dbReference>
<feature type="transmembrane region" description="Helical" evidence="2">
    <location>
        <begin position="125"/>
        <end position="148"/>
    </location>
</feature>
<dbReference type="Gene3D" id="3.10.129.10">
    <property type="entry name" value="Hotdog Thioesterase"/>
    <property type="match status" value="1"/>
</dbReference>
<keyword evidence="2" id="KW-1133">Transmembrane helix</keyword>
<feature type="coiled-coil region" evidence="1">
    <location>
        <begin position="370"/>
        <end position="404"/>
    </location>
</feature>
<keyword evidence="1" id="KW-0175">Coiled coil</keyword>
<proteinExistence type="predicted"/>
<keyword evidence="2" id="KW-0472">Membrane</keyword>
<dbReference type="PANTHER" id="PTHR47260">
    <property type="entry name" value="UPF0644 PROTEIN PB2B4.06"/>
    <property type="match status" value="1"/>
</dbReference>
<accession>A0AAN6IW74</accession>
<reference evidence="3" key="1">
    <citation type="submission" date="2023-01" db="EMBL/GenBank/DDBJ databases">
        <title>Exophiala dermititidis isolated from Cystic Fibrosis Patient.</title>
        <authorList>
            <person name="Kurbessoian T."/>
            <person name="Crocker A."/>
            <person name="Murante D."/>
            <person name="Hogan D.A."/>
            <person name="Stajich J.E."/>
        </authorList>
    </citation>
    <scope>NUCLEOTIDE SEQUENCE</scope>
    <source>
        <strain evidence="3">Ex8</strain>
    </source>
</reference>
<sequence>MQALQPGLWRQQARRAIHLRSIGGKRARQSLFSIYNQARLGRQQPPRQEQHNYHGPPHKEYFQTPGQMPAPDTTPYIGQGPQAGSYPVPPQYTSAGVPIPPPPHAAAFPTPPSGPSLLRRATRSVLWAVLFGVLGAASGTALITWEYLQPPFEPGSPEEEELNEEIWDTLESHPLVMSLREEGWVEEDYYAGKAHGPRSGHHLVAETLTGMRGITMRVFRHPTLHFSMLVFFLGFGIEGWPDVVHGGVITTLLQEGINRQIETLYKHYGTQREQLLNVDFKRPMRPGDIYAVLVPPAQLEVELMPDCYHLEINAMLVHLENPPRIRPESTDGIVVDRTTIELAGSRPAELIHALATAQVRMVTDVSDERLAKIEAQFEEERRLLEETDRAVEKLVEEVAQAGNKR</sequence>